<name>A0ACC2UZ08_9TREE</name>
<accession>A0ACC2UZ08</accession>
<evidence type="ECO:0000313" key="1">
    <source>
        <dbReference type="EMBL" id="KAJ9092007.1"/>
    </source>
</evidence>
<protein>
    <submittedName>
        <fullName evidence="1">Uncharacterized protein</fullName>
    </submittedName>
</protein>
<gene>
    <name evidence="1" type="ORF">QFC21_006987</name>
</gene>
<comment type="caution">
    <text evidence="1">The sequence shown here is derived from an EMBL/GenBank/DDBJ whole genome shotgun (WGS) entry which is preliminary data.</text>
</comment>
<proteinExistence type="predicted"/>
<keyword evidence="2" id="KW-1185">Reference proteome</keyword>
<reference evidence="1" key="1">
    <citation type="submission" date="2023-04" db="EMBL/GenBank/DDBJ databases">
        <title>Draft Genome sequencing of Naganishia species isolated from polar environments using Oxford Nanopore Technology.</title>
        <authorList>
            <person name="Leo P."/>
            <person name="Venkateswaran K."/>
        </authorList>
    </citation>
    <scope>NUCLEOTIDE SEQUENCE</scope>
    <source>
        <strain evidence="1">MNA-CCFEE 5423</strain>
    </source>
</reference>
<organism evidence="1 2">
    <name type="scientific">Naganishia friedmannii</name>
    <dbReference type="NCBI Taxonomy" id="89922"/>
    <lineage>
        <taxon>Eukaryota</taxon>
        <taxon>Fungi</taxon>
        <taxon>Dikarya</taxon>
        <taxon>Basidiomycota</taxon>
        <taxon>Agaricomycotina</taxon>
        <taxon>Tremellomycetes</taxon>
        <taxon>Filobasidiales</taxon>
        <taxon>Filobasidiaceae</taxon>
        <taxon>Naganishia</taxon>
    </lineage>
</organism>
<evidence type="ECO:0000313" key="2">
    <source>
        <dbReference type="Proteomes" id="UP001227268"/>
    </source>
</evidence>
<dbReference type="Proteomes" id="UP001227268">
    <property type="component" value="Unassembled WGS sequence"/>
</dbReference>
<sequence>MGTDRPSTPERLLQEKMAALTSESAALDAEDAKDVLMSKIHEKAAQEGDHALLKVCLSKNSRELNKCNADTIRTWAKSAGLKGISRLGKAALVHEVALFRNLPDAKEMTAVKDVCSPMTAPVVENGSHLALFAATDEDEMPVASPTAFEKEEEWRTRRGEDEQLLDDLPDETRREALQIVGGEDEDEDEDEEDEEILKEVEEEESEPEQMIKDCLLRMSGFTL</sequence>
<dbReference type="EMBL" id="JASBWT010000043">
    <property type="protein sequence ID" value="KAJ9092007.1"/>
    <property type="molecule type" value="Genomic_DNA"/>
</dbReference>